<keyword evidence="4" id="KW-1185">Reference proteome</keyword>
<dbReference type="PANTHER" id="PTHR12849">
    <property type="entry name" value="RNA LARIAT DEBRANCHING ENZYME"/>
    <property type="match status" value="1"/>
</dbReference>
<sequence length="457" mass="53124">MTIEVNIAIEGCCHGELDKIYAEVNKIDDSRRPELLIICGDFQSLRSEKDLYSISVPDKYKQLGDFHSYYNKEKVAPITTIFIGGNHEASNYLSELPYGGWVAPNIYYMGYSNVIWYKGIKIGGISGIYKSFDFYKPHYEKIPLNERSIKSIYHTRFEDYLKMSLIKQRNLNCFLSHDWPVNITNFGDLKTLLKIKPFFKRDISGGQLGSYPNWLLLKKLRPSYWFSAHLHVAFDATVKHENKRKLSGTITSNEPKNDNEIVLELNDELEDTKIKENSDETNLDNPEGKAENKDVENPKNEISLHLDHTYNRINPDEVNLELEEELKPKVPAEEISGGFSHTTFLALDKCLPKRKFLQVLKIPISTHESANTDSLYYDEEYVKINQFFETFRSSEFFKNLKMNDINEELIEQLQKEIINVKITDDFVVPQNFESNEENPMSQTKAYVERFFSNFESS</sequence>
<evidence type="ECO:0000256" key="1">
    <source>
        <dbReference type="SAM" id="MobiDB-lite"/>
    </source>
</evidence>
<dbReference type="OrthoDB" id="407609at2759"/>
<gene>
    <name evidence="3" type="ORF">WICMUC_000647</name>
</gene>
<reference evidence="3" key="1">
    <citation type="journal article" date="2021" name="Open Biol.">
        <title>Shared evolutionary footprints suggest mitochondrial oxidative damage underlies multiple complex I losses in fungi.</title>
        <authorList>
            <person name="Schikora-Tamarit M.A."/>
            <person name="Marcet-Houben M."/>
            <person name="Nosek J."/>
            <person name="Gabaldon T."/>
        </authorList>
    </citation>
    <scope>NUCLEOTIDE SEQUENCE</scope>
    <source>
        <strain evidence="3">CBS6341</strain>
    </source>
</reference>
<organism evidence="3 4">
    <name type="scientific">Wickerhamomyces mucosus</name>
    <dbReference type="NCBI Taxonomy" id="1378264"/>
    <lineage>
        <taxon>Eukaryota</taxon>
        <taxon>Fungi</taxon>
        <taxon>Dikarya</taxon>
        <taxon>Ascomycota</taxon>
        <taxon>Saccharomycotina</taxon>
        <taxon>Saccharomycetes</taxon>
        <taxon>Phaffomycetales</taxon>
        <taxon>Wickerhamomycetaceae</taxon>
        <taxon>Wickerhamomyces</taxon>
    </lineage>
</organism>
<dbReference type="GO" id="GO:0008419">
    <property type="term" value="F:RNA lariat debranching enzyme activity"/>
    <property type="evidence" value="ECO:0007669"/>
    <property type="project" value="TreeGrafter"/>
</dbReference>
<dbReference type="InterPro" id="IPR004843">
    <property type="entry name" value="Calcineurin-like_PHP"/>
</dbReference>
<comment type="caution">
    <text evidence="3">The sequence shown here is derived from an EMBL/GenBank/DDBJ whole genome shotgun (WGS) entry which is preliminary data.</text>
</comment>
<protein>
    <recommendedName>
        <fullName evidence="2">Lariat debranching enzyme C-terminal domain-containing protein</fullName>
    </recommendedName>
</protein>
<evidence type="ECO:0000313" key="4">
    <source>
        <dbReference type="Proteomes" id="UP000769528"/>
    </source>
</evidence>
<dbReference type="SUPFAM" id="SSF56300">
    <property type="entry name" value="Metallo-dependent phosphatases"/>
    <property type="match status" value="1"/>
</dbReference>
<dbReference type="Gene3D" id="3.60.21.10">
    <property type="match status" value="1"/>
</dbReference>
<dbReference type="SMART" id="SM01124">
    <property type="entry name" value="DBR1"/>
    <property type="match status" value="1"/>
</dbReference>
<feature type="region of interest" description="Disordered" evidence="1">
    <location>
        <begin position="273"/>
        <end position="294"/>
    </location>
</feature>
<name>A0A9P8PZ46_9ASCO</name>
<reference evidence="3" key="2">
    <citation type="submission" date="2021-01" db="EMBL/GenBank/DDBJ databases">
        <authorList>
            <person name="Schikora-Tamarit M.A."/>
        </authorList>
    </citation>
    <scope>NUCLEOTIDE SEQUENCE</scope>
    <source>
        <strain evidence="3">CBS6341</strain>
    </source>
</reference>
<dbReference type="PANTHER" id="PTHR12849:SF0">
    <property type="entry name" value="LARIAT DEBRANCHING ENZYME"/>
    <property type="match status" value="1"/>
</dbReference>
<dbReference type="InterPro" id="IPR029052">
    <property type="entry name" value="Metallo-depent_PP-like"/>
</dbReference>
<dbReference type="Pfam" id="PF00149">
    <property type="entry name" value="Metallophos"/>
    <property type="match status" value="1"/>
</dbReference>
<evidence type="ECO:0000259" key="2">
    <source>
        <dbReference type="SMART" id="SM01124"/>
    </source>
</evidence>
<dbReference type="Pfam" id="PF05011">
    <property type="entry name" value="DBR1"/>
    <property type="match status" value="1"/>
</dbReference>
<dbReference type="GO" id="GO:0005634">
    <property type="term" value="C:nucleus"/>
    <property type="evidence" value="ECO:0007669"/>
    <property type="project" value="TreeGrafter"/>
</dbReference>
<evidence type="ECO:0000313" key="3">
    <source>
        <dbReference type="EMBL" id="KAH3679904.1"/>
    </source>
</evidence>
<dbReference type="InterPro" id="IPR007708">
    <property type="entry name" value="DBR1_C"/>
</dbReference>
<dbReference type="Proteomes" id="UP000769528">
    <property type="component" value="Unassembled WGS sequence"/>
</dbReference>
<proteinExistence type="predicted"/>
<dbReference type="EMBL" id="JAEUBF010000206">
    <property type="protein sequence ID" value="KAH3679904.1"/>
    <property type="molecule type" value="Genomic_DNA"/>
</dbReference>
<dbReference type="GO" id="GO:0000398">
    <property type="term" value="P:mRNA splicing, via spliceosome"/>
    <property type="evidence" value="ECO:0007669"/>
    <property type="project" value="TreeGrafter"/>
</dbReference>
<accession>A0A9P8PZ46</accession>
<dbReference type="AlphaFoldDB" id="A0A9P8PZ46"/>
<feature type="domain" description="Lariat debranching enzyme C-terminal" evidence="2">
    <location>
        <begin position="330"/>
        <end position="450"/>
    </location>
</feature>